<keyword evidence="3" id="KW-0238">DNA-binding</keyword>
<keyword evidence="4" id="KW-0804">Transcription</keyword>
<evidence type="ECO:0000256" key="2">
    <source>
        <dbReference type="ARBA" id="ARBA00023015"/>
    </source>
</evidence>
<dbReference type="PROSITE" id="PS50931">
    <property type="entry name" value="HTH_LYSR"/>
    <property type="match status" value="1"/>
</dbReference>
<keyword evidence="2" id="KW-0805">Transcription regulation</keyword>
<dbReference type="Gene3D" id="3.40.190.10">
    <property type="entry name" value="Periplasmic binding protein-like II"/>
    <property type="match status" value="2"/>
</dbReference>
<evidence type="ECO:0000259" key="6">
    <source>
        <dbReference type="PROSITE" id="PS50931"/>
    </source>
</evidence>
<comment type="caution">
    <text evidence="7">The sequence shown here is derived from an EMBL/GenBank/DDBJ whole genome shotgun (WGS) entry which is preliminary data.</text>
</comment>
<comment type="similarity">
    <text evidence="1">Belongs to the LysR transcriptional regulatory family.</text>
</comment>
<evidence type="ECO:0000256" key="1">
    <source>
        <dbReference type="ARBA" id="ARBA00009437"/>
    </source>
</evidence>
<proteinExistence type="inferred from homology"/>
<dbReference type="SUPFAM" id="SSF53850">
    <property type="entry name" value="Periplasmic binding protein-like II"/>
    <property type="match status" value="1"/>
</dbReference>
<organism evidence="7 8">
    <name type="scientific">Sandarakinorhabdus cyanobacteriorum</name>
    <dbReference type="NCBI Taxonomy" id="1981098"/>
    <lineage>
        <taxon>Bacteria</taxon>
        <taxon>Pseudomonadati</taxon>
        <taxon>Pseudomonadota</taxon>
        <taxon>Alphaproteobacteria</taxon>
        <taxon>Sphingomonadales</taxon>
        <taxon>Sphingosinicellaceae</taxon>
        <taxon>Sandarakinorhabdus</taxon>
    </lineage>
</organism>
<dbReference type="SUPFAM" id="SSF46785">
    <property type="entry name" value="Winged helix' DNA-binding domain"/>
    <property type="match status" value="1"/>
</dbReference>
<dbReference type="PANTHER" id="PTHR30118:SF15">
    <property type="entry name" value="TRANSCRIPTIONAL REGULATORY PROTEIN"/>
    <property type="match status" value="1"/>
</dbReference>
<dbReference type="OrthoDB" id="8339333at2"/>
<keyword evidence="8" id="KW-1185">Reference proteome</keyword>
<evidence type="ECO:0000313" key="7">
    <source>
        <dbReference type="EMBL" id="OYQ32035.1"/>
    </source>
</evidence>
<dbReference type="GO" id="GO:0003677">
    <property type="term" value="F:DNA binding"/>
    <property type="evidence" value="ECO:0007669"/>
    <property type="project" value="UniProtKB-KW"/>
</dbReference>
<dbReference type="EMBL" id="NOXT01000082">
    <property type="protein sequence ID" value="OYQ32035.1"/>
    <property type="molecule type" value="Genomic_DNA"/>
</dbReference>
<dbReference type="Proteomes" id="UP000216991">
    <property type="component" value="Unassembled WGS sequence"/>
</dbReference>
<dbReference type="GO" id="GO:0003700">
    <property type="term" value="F:DNA-binding transcription factor activity"/>
    <property type="evidence" value="ECO:0007669"/>
    <property type="project" value="InterPro"/>
</dbReference>
<dbReference type="InterPro" id="IPR050389">
    <property type="entry name" value="LysR-type_TF"/>
</dbReference>
<dbReference type="CDD" id="cd08417">
    <property type="entry name" value="PBP2_Nitroaromatics_like"/>
    <property type="match status" value="1"/>
</dbReference>
<evidence type="ECO:0000256" key="5">
    <source>
        <dbReference type="SAM" id="Phobius"/>
    </source>
</evidence>
<evidence type="ECO:0000313" key="8">
    <source>
        <dbReference type="Proteomes" id="UP000216991"/>
    </source>
</evidence>
<evidence type="ECO:0000256" key="4">
    <source>
        <dbReference type="ARBA" id="ARBA00023163"/>
    </source>
</evidence>
<dbReference type="InterPro" id="IPR037402">
    <property type="entry name" value="YidZ_PBP2"/>
</dbReference>
<dbReference type="InterPro" id="IPR036390">
    <property type="entry name" value="WH_DNA-bd_sf"/>
</dbReference>
<dbReference type="InterPro" id="IPR036388">
    <property type="entry name" value="WH-like_DNA-bd_sf"/>
</dbReference>
<dbReference type="Pfam" id="PF00126">
    <property type="entry name" value="HTH_1"/>
    <property type="match status" value="1"/>
</dbReference>
<reference evidence="7 8" key="1">
    <citation type="submission" date="2017-07" db="EMBL/GenBank/DDBJ databases">
        <title>Sandarakinorhabdus cyanobacteriorum sp. nov., a novel bacterium isolated from cyanobacterial aggregates in a eutrophic lake.</title>
        <authorList>
            <person name="Cai H."/>
        </authorList>
    </citation>
    <scope>NUCLEOTIDE SEQUENCE [LARGE SCALE GENOMIC DNA]</scope>
    <source>
        <strain evidence="7 8">TH057</strain>
    </source>
</reference>
<dbReference type="Pfam" id="PF03466">
    <property type="entry name" value="LysR_substrate"/>
    <property type="match status" value="1"/>
</dbReference>
<dbReference type="Gene3D" id="1.10.10.10">
    <property type="entry name" value="Winged helix-like DNA-binding domain superfamily/Winged helix DNA-binding domain"/>
    <property type="match status" value="1"/>
</dbReference>
<keyword evidence="5" id="KW-1133">Transmembrane helix</keyword>
<dbReference type="InterPro" id="IPR000847">
    <property type="entry name" value="LysR_HTH_N"/>
</dbReference>
<feature type="transmembrane region" description="Helical" evidence="5">
    <location>
        <begin position="226"/>
        <end position="249"/>
    </location>
</feature>
<sequence>MSEFSDTELRRLDLTLLLVFLGLVRHRKAIVVAAELGLTPSAVSQALKRLRHQFGDPLFLRQPHGLEPTAIALALAGPVGMAVEALRHAMGVTRQFDPATASGIIRLAALDAAQIVLVPALIRRLQEQAPGLQLAVLPLGRGDALAALASGEADAAIGFIWNVPDAINQQPLYTEDYLVAGPPALLAGGLDLETYLAAPHVLVSPGGGLSGIVDEALAAKGRIRRVIAALPAFLPALVAASAAGALVTLPRRIALAHAASHGLAVSEPPLAIRPYPVALFWHRRNDGDARREWLAGQLVQAAA</sequence>
<gene>
    <name evidence="7" type="ORF">CHU93_03805</name>
</gene>
<dbReference type="PANTHER" id="PTHR30118">
    <property type="entry name" value="HTH-TYPE TRANSCRIPTIONAL REGULATOR LEUO-RELATED"/>
    <property type="match status" value="1"/>
</dbReference>
<keyword evidence="5" id="KW-0472">Membrane</keyword>
<protein>
    <submittedName>
        <fullName evidence="7">LysR family transcriptional regulator</fullName>
    </submittedName>
</protein>
<dbReference type="RefSeq" id="WP_094472832.1">
    <property type="nucleotide sequence ID" value="NZ_NOXT01000082.1"/>
</dbReference>
<accession>A0A255YTS1</accession>
<keyword evidence="5" id="KW-0812">Transmembrane</keyword>
<dbReference type="InterPro" id="IPR005119">
    <property type="entry name" value="LysR_subst-bd"/>
</dbReference>
<name>A0A255YTS1_9SPHN</name>
<feature type="domain" description="HTH lysR-type" evidence="6">
    <location>
        <begin position="12"/>
        <end position="69"/>
    </location>
</feature>
<dbReference type="AlphaFoldDB" id="A0A255YTS1"/>
<evidence type="ECO:0000256" key="3">
    <source>
        <dbReference type="ARBA" id="ARBA00023125"/>
    </source>
</evidence>